<dbReference type="AlphaFoldDB" id="A0A1M2VU98"/>
<dbReference type="OrthoDB" id="78198at2759"/>
<evidence type="ECO:0000259" key="3">
    <source>
        <dbReference type="Pfam" id="PF13359"/>
    </source>
</evidence>
<dbReference type="EMBL" id="MNAD01000680">
    <property type="protein sequence ID" value="OJT11177.1"/>
    <property type="molecule type" value="Genomic_DNA"/>
</dbReference>
<gene>
    <name evidence="6" type="ORF">TRAPUB_12304</name>
    <name evidence="5" type="ORF">TRAPUB_3350</name>
    <name evidence="4" type="ORF">TRAPUB_5526</name>
</gene>
<protein>
    <recommendedName>
        <fullName evidence="3">DDE Tnp4 domain-containing protein</fullName>
    </recommendedName>
</protein>
<comment type="caution">
    <text evidence="6">The sequence shown here is derived from an EMBL/GenBank/DDBJ whole genome shotgun (WGS) entry which is preliminary data.</text>
</comment>
<evidence type="ECO:0000313" key="6">
    <source>
        <dbReference type="EMBL" id="OJT11177.1"/>
    </source>
</evidence>
<evidence type="ECO:0000313" key="5">
    <source>
        <dbReference type="EMBL" id="OJT05799.1"/>
    </source>
</evidence>
<dbReference type="PANTHER" id="PTHR48471">
    <property type="entry name" value="DDE TNP4 DOMAIN-CONTAINING PROTEIN"/>
    <property type="match status" value="1"/>
</dbReference>
<keyword evidence="7" id="KW-1185">Reference proteome</keyword>
<dbReference type="PANTHER" id="PTHR48471:SF1">
    <property type="entry name" value="DDE TNP4 DOMAIN-CONTAINING PROTEIN"/>
    <property type="match status" value="1"/>
</dbReference>
<dbReference type="Proteomes" id="UP000184267">
    <property type="component" value="Unassembled WGS sequence"/>
</dbReference>
<dbReference type="EMBL" id="MNAD01001597">
    <property type="protein sequence ID" value="OJT03821.1"/>
    <property type="molecule type" value="Genomic_DNA"/>
</dbReference>
<reference evidence="6 7" key="1">
    <citation type="submission" date="2016-10" db="EMBL/GenBank/DDBJ databases">
        <title>Genome sequence of the basidiomycete white-rot fungus Trametes pubescens.</title>
        <authorList>
            <person name="Makela M.R."/>
            <person name="Granchi Z."/>
            <person name="Peng M."/>
            <person name="De Vries R.P."/>
            <person name="Grigoriev I."/>
            <person name="Riley R."/>
            <person name="Hilden K."/>
        </authorList>
    </citation>
    <scope>NUCLEOTIDE SEQUENCE [LARGE SCALE GENOMIC DNA]</scope>
    <source>
        <strain evidence="6 7">FBCC735</strain>
    </source>
</reference>
<sequence>MGINCAAFEYILDSGFRKQWNSSAIPQSDTNPEGVPRLDRRSLDAEGALGLVYHYLTSAMSDTALQQIFALVPSTVTRYRAFALKILLAVLQKLPESEIRWWSSEEECAQDNELILARHPLLVGAKGSIDGLNLLMATSDDVDLENVSYNGWLHGHYTSCVLAFSPRGMVKGCVLNVPGSWHDAKIARPLYDKLLHKTPEGFYLVADTAFPHGTNTIAGRIQAPLKAGTRVPENLEERANLMACNRQLLLYRQTAEWGMRQLRAGFGHLRIPLDVNDPVCCSDLLEVCVRSSNLRAELVGINEIRTVYMRCWEDAEDTDIWQDFENVVF</sequence>
<dbReference type="EMBL" id="MNAD01001384">
    <property type="protein sequence ID" value="OJT05799.1"/>
    <property type="molecule type" value="Genomic_DNA"/>
</dbReference>
<dbReference type="OMA" id="WSSAREC"/>
<organism evidence="6 7">
    <name type="scientific">Trametes pubescens</name>
    <name type="common">White-rot fungus</name>
    <dbReference type="NCBI Taxonomy" id="154538"/>
    <lineage>
        <taxon>Eukaryota</taxon>
        <taxon>Fungi</taxon>
        <taxon>Dikarya</taxon>
        <taxon>Basidiomycota</taxon>
        <taxon>Agaricomycotina</taxon>
        <taxon>Agaricomycetes</taxon>
        <taxon>Polyporales</taxon>
        <taxon>Polyporaceae</taxon>
        <taxon>Trametes</taxon>
    </lineage>
</organism>
<dbReference type="InterPro" id="IPR027806">
    <property type="entry name" value="HARBI1_dom"/>
</dbReference>
<evidence type="ECO:0000313" key="7">
    <source>
        <dbReference type="Proteomes" id="UP000184267"/>
    </source>
</evidence>
<evidence type="ECO:0000256" key="2">
    <source>
        <dbReference type="ARBA" id="ARBA00022723"/>
    </source>
</evidence>
<accession>A0A1M2VU98</accession>
<feature type="non-terminal residue" evidence="6">
    <location>
        <position position="329"/>
    </location>
</feature>
<dbReference type="GO" id="GO:0046872">
    <property type="term" value="F:metal ion binding"/>
    <property type="evidence" value="ECO:0007669"/>
    <property type="project" value="UniProtKB-KW"/>
</dbReference>
<proteinExistence type="predicted"/>
<name>A0A1M2VU98_TRAPU</name>
<comment type="cofactor">
    <cofactor evidence="1">
        <name>a divalent metal cation</name>
        <dbReference type="ChEBI" id="CHEBI:60240"/>
    </cofactor>
</comment>
<evidence type="ECO:0000256" key="1">
    <source>
        <dbReference type="ARBA" id="ARBA00001968"/>
    </source>
</evidence>
<keyword evidence="2" id="KW-0479">Metal-binding</keyword>
<dbReference type="Pfam" id="PF13359">
    <property type="entry name" value="DDE_Tnp_4"/>
    <property type="match status" value="1"/>
</dbReference>
<evidence type="ECO:0000313" key="4">
    <source>
        <dbReference type="EMBL" id="OJT03821.1"/>
    </source>
</evidence>
<feature type="domain" description="DDE Tnp4" evidence="3">
    <location>
        <begin position="129"/>
        <end position="289"/>
    </location>
</feature>